<dbReference type="Gene3D" id="3.40.50.300">
    <property type="entry name" value="P-loop containing nucleotide triphosphate hydrolases"/>
    <property type="match status" value="1"/>
</dbReference>
<dbReference type="Proteomes" id="UP000586119">
    <property type="component" value="Unassembled WGS sequence"/>
</dbReference>
<dbReference type="InterPro" id="IPR027417">
    <property type="entry name" value="P-loop_NTPase"/>
</dbReference>
<dbReference type="InterPro" id="IPR051396">
    <property type="entry name" value="Bact_Antivir_Def_Nuclease"/>
</dbReference>
<dbReference type="InterPro" id="IPR014592">
    <property type="entry name" value="P-loop_UCP034888"/>
</dbReference>
<dbReference type="EMBL" id="JACCDF010000003">
    <property type="protein sequence ID" value="NYS60330.1"/>
    <property type="molecule type" value="Genomic_DNA"/>
</dbReference>
<dbReference type="PIRSF" id="PIRSF034888">
    <property type="entry name" value="P-loop_UCP034888"/>
    <property type="match status" value="1"/>
</dbReference>
<evidence type="ECO:0000259" key="1">
    <source>
        <dbReference type="Pfam" id="PF13175"/>
    </source>
</evidence>
<feature type="domain" description="ATPase AAA-type core" evidence="2">
    <location>
        <begin position="192"/>
        <end position="275"/>
    </location>
</feature>
<dbReference type="GO" id="GO:0016887">
    <property type="term" value="F:ATP hydrolysis activity"/>
    <property type="evidence" value="ECO:0007669"/>
    <property type="project" value="InterPro"/>
</dbReference>
<dbReference type="PANTHER" id="PTHR43581:SF2">
    <property type="entry name" value="EXCINUCLEASE ATPASE SUBUNIT"/>
    <property type="match status" value="1"/>
</dbReference>
<dbReference type="Pfam" id="PF13175">
    <property type="entry name" value="AAA_15"/>
    <property type="match status" value="1"/>
</dbReference>
<feature type="domain" description="Endonuclease GajA/Old nuclease/RecF-like AAA" evidence="1">
    <location>
        <begin position="1"/>
        <end position="84"/>
    </location>
</feature>
<dbReference type="InterPro" id="IPR003959">
    <property type="entry name" value="ATPase_AAA_core"/>
</dbReference>
<dbReference type="Pfam" id="PF13304">
    <property type="entry name" value="AAA_21"/>
    <property type="match status" value="1"/>
</dbReference>
<gene>
    <name evidence="3" type="ORF">HZS81_06070</name>
</gene>
<protein>
    <submittedName>
        <fullName evidence="3">AAA family ATPase</fullName>
    </submittedName>
</protein>
<dbReference type="InterPro" id="IPR041685">
    <property type="entry name" value="AAA_GajA/Old/RecF-like"/>
</dbReference>
<dbReference type="SUPFAM" id="SSF52540">
    <property type="entry name" value="P-loop containing nucleoside triphosphate hydrolases"/>
    <property type="match status" value="1"/>
</dbReference>
<reference evidence="3 4" key="1">
    <citation type="journal article" date="2015" name="Int. J. Syst. Evol. Microbiol.">
        <title>Halomonas salicampi sp. nov., a halotolerant and alkalitolerant bacterium isolated from a saltern soil.</title>
        <authorList>
            <person name="Lee J.C."/>
            <person name="Kim Y.S."/>
            <person name="Yun B.S."/>
            <person name="Whang K.S."/>
        </authorList>
    </citation>
    <scope>NUCLEOTIDE SEQUENCE [LARGE SCALE GENOMIC DNA]</scope>
    <source>
        <strain evidence="3 4">BH103</strain>
    </source>
</reference>
<accession>A0A7Z0LJX7</accession>
<comment type="caution">
    <text evidence="3">The sequence shown here is derived from an EMBL/GenBank/DDBJ whole genome shotgun (WGS) entry which is preliminary data.</text>
</comment>
<evidence type="ECO:0000313" key="3">
    <source>
        <dbReference type="EMBL" id="NYS60330.1"/>
    </source>
</evidence>
<dbReference type="AlphaFoldDB" id="A0A7Z0LJX7"/>
<sequence length="346" mass="38081">MLTDIEINAFKCIEAQRFALAPLTLVSGTNASGKSTLLQAMLVALGSKPQNNLAYLSDVIKPYVQLEEVLCRTAEAREVQICLTNDKAETLHAWIKETGASVIHDPGMDLSYEETLFYLSADRSGPEELASLNKALPIGQHGQYAIGHFELHKDKPLHEALVKPEASAQTLKAQLAWWLSYITDVTCEPRTQKVTSTSVKLSFTMGDLGEVSPLNTGAGNSYLLKLLIMCLTAKPGHLLLIENPEIHLHPGAQSRLGVLLAFLAARGVQLVVETHCEHLINRVRYEVYKQQLKPTDVALYYKPSVAEPFITLGILPSGHFCDEDRQAVNFPTGFFDSTLSELLEIG</sequence>
<name>A0A7Z0LJX7_9GAMM</name>
<evidence type="ECO:0000313" key="4">
    <source>
        <dbReference type="Proteomes" id="UP000586119"/>
    </source>
</evidence>
<evidence type="ECO:0000259" key="2">
    <source>
        <dbReference type="Pfam" id="PF13304"/>
    </source>
</evidence>
<dbReference type="GO" id="GO:0005524">
    <property type="term" value="F:ATP binding"/>
    <property type="evidence" value="ECO:0007669"/>
    <property type="project" value="InterPro"/>
</dbReference>
<proteinExistence type="predicted"/>
<dbReference type="RefSeq" id="WP_179929660.1">
    <property type="nucleotide sequence ID" value="NZ_JACCDF010000003.1"/>
</dbReference>
<organism evidence="3 4">
    <name type="scientific">Vreelandella salicampi</name>
    <dbReference type="NCBI Taxonomy" id="1449798"/>
    <lineage>
        <taxon>Bacteria</taxon>
        <taxon>Pseudomonadati</taxon>
        <taxon>Pseudomonadota</taxon>
        <taxon>Gammaproteobacteria</taxon>
        <taxon>Oceanospirillales</taxon>
        <taxon>Halomonadaceae</taxon>
        <taxon>Vreelandella</taxon>
    </lineage>
</organism>
<keyword evidence="4" id="KW-1185">Reference proteome</keyword>
<dbReference type="PANTHER" id="PTHR43581">
    <property type="entry name" value="ATP/GTP PHOSPHATASE"/>
    <property type="match status" value="1"/>
</dbReference>